<comment type="pathway">
    <text evidence="3">Cofactor biosynthesis; tetrahydrofolate biosynthesis; 7,8-dihydrofolate from 2-amino-4-hydroxy-6-hydroxymethyl-7,8-dihydropteridine diphosphate and 4-aminobenzoate: step 1/2.</text>
</comment>
<comment type="cofactor">
    <cofactor evidence="2">
        <name>Mg(2+)</name>
        <dbReference type="ChEBI" id="CHEBI:18420"/>
    </cofactor>
</comment>
<keyword evidence="7" id="KW-0460">Magnesium</keyword>
<dbReference type="EMBL" id="CP042434">
    <property type="protein sequence ID" value="QEC71825.1"/>
    <property type="molecule type" value="Genomic_DNA"/>
</dbReference>
<evidence type="ECO:0000256" key="8">
    <source>
        <dbReference type="ARBA" id="ARBA00022909"/>
    </source>
</evidence>
<dbReference type="Proteomes" id="UP000321291">
    <property type="component" value="Chromosome"/>
</dbReference>
<evidence type="ECO:0000313" key="10">
    <source>
        <dbReference type="EMBL" id="QEC71825.1"/>
    </source>
</evidence>
<dbReference type="EC" id="2.5.1.15" evidence="4"/>
<accession>A0A5B8VLJ0</accession>
<dbReference type="OrthoDB" id="9811744at2"/>
<evidence type="ECO:0000313" key="11">
    <source>
        <dbReference type="Proteomes" id="UP000321291"/>
    </source>
</evidence>
<dbReference type="RefSeq" id="WP_146781213.1">
    <property type="nucleotide sequence ID" value="NZ_CP042434.1"/>
</dbReference>
<dbReference type="PANTHER" id="PTHR20941:SF1">
    <property type="entry name" value="FOLIC ACID SYNTHESIS PROTEIN FOL1"/>
    <property type="match status" value="1"/>
</dbReference>
<dbReference type="GO" id="GO:0046872">
    <property type="term" value="F:metal ion binding"/>
    <property type="evidence" value="ECO:0007669"/>
    <property type="project" value="UniProtKB-KW"/>
</dbReference>
<evidence type="ECO:0000256" key="1">
    <source>
        <dbReference type="ARBA" id="ARBA00000012"/>
    </source>
</evidence>
<keyword evidence="5 10" id="KW-0808">Transferase</keyword>
<gene>
    <name evidence="10" type="primary">folP</name>
    <name evidence="10" type="ORF">FSB73_09265</name>
</gene>
<evidence type="ECO:0000256" key="7">
    <source>
        <dbReference type="ARBA" id="ARBA00022842"/>
    </source>
</evidence>
<evidence type="ECO:0000256" key="2">
    <source>
        <dbReference type="ARBA" id="ARBA00001946"/>
    </source>
</evidence>
<sequence>MFTLNCKGRLLTLTKPIVMGIINVNDDSFYGGSRQIDPASVVGAAEAMLTEGASCIDIGGQSTHPKSPRISANEEAARVIPAIKALLKRFPEAVISIDTYYSEVAAAAVEAGALLVNDISAGGLDSNMFSTVSALEVPYIAMHMRGNPNTMASLTDYQDVVTSVFDYFVEKIGAIKEAGIKDLIIDPGFGFAKTEAQNYQLLARLSEFKLFDLPILVGVSRKSMIYKFLGISAEEALNGTTVLNTWALSHGADILRVHDVKAAMEAIRLMDLLDQRSL</sequence>
<dbReference type="PROSITE" id="PS50972">
    <property type="entry name" value="PTERIN_BINDING"/>
    <property type="match status" value="1"/>
</dbReference>
<dbReference type="GO" id="GO:0046656">
    <property type="term" value="P:folic acid biosynthetic process"/>
    <property type="evidence" value="ECO:0007669"/>
    <property type="project" value="UniProtKB-KW"/>
</dbReference>
<dbReference type="GO" id="GO:0046654">
    <property type="term" value="P:tetrahydrofolate biosynthetic process"/>
    <property type="evidence" value="ECO:0007669"/>
    <property type="project" value="TreeGrafter"/>
</dbReference>
<dbReference type="Gene3D" id="3.20.20.20">
    <property type="entry name" value="Dihydropteroate synthase-like"/>
    <property type="match status" value="1"/>
</dbReference>
<evidence type="ECO:0000256" key="6">
    <source>
        <dbReference type="ARBA" id="ARBA00022723"/>
    </source>
</evidence>
<dbReference type="AlphaFoldDB" id="A0A5B8VLJ0"/>
<evidence type="ECO:0000256" key="5">
    <source>
        <dbReference type="ARBA" id="ARBA00022679"/>
    </source>
</evidence>
<dbReference type="SUPFAM" id="SSF51717">
    <property type="entry name" value="Dihydropteroate synthetase-like"/>
    <property type="match status" value="1"/>
</dbReference>
<dbReference type="GO" id="GO:0005829">
    <property type="term" value="C:cytosol"/>
    <property type="evidence" value="ECO:0007669"/>
    <property type="project" value="TreeGrafter"/>
</dbReference>
<dbReference type="CDD" id="cd00739">
    <property type="entry name" value="DHPS"/>
    <property type="match status" value="1"/>
</dbReference>
<feature type="domain" description="Pterin-binding" evidence="9">
    <location>
        <begin position="16"/>
        <end position="268"/>
    </location>
</feature>
<dbReference type="Pfam" id="PF00809">
    <property type="entry name" value="Pterin_bind"/>
    <property type="match status" value="1"/>
</dbReference>
<keyword evidence="11" id="KW-1185">Reference proteome</keyword>
<name>A0A5B8VLJ0_9BACT</name>
<protein>
    <recommendedName>
        <fullName evidence="4">dihydropteroate synthase</fullName>
        <ecNumber evidence="4">2.5.1.15</ecNumber>
    </recommendedName>
</protein>
<dbReference type="InterPro" id="IPR011005">
    <property type="entry name" value="Dihydropteroate_synth-like_sf"/>
</dbReference>
<dbReference type="PANTHER" id="PTHR20941">
    <property type="entry name" value="FOLATE SYNTHESIS PROTEINS"/>
    <property type="match status" value="1"/>
</dbReference>
<evidence type="ECO:0000259" key="9">
    <source>
        <dbReference type="PROSITE" id="PS50972"/>
    </source>
</evidence>
<evidence type="ECO:0000256" key="3">
    <source>
        <dbReference type="ARBA" id="ARBA00004763"/>
    </source>
</evidence>
<dbReference type="GO" id="GO:0004156">
    <property type="term" value="F:dihydropteroate synthase activity"/>
    <property type="evidence" value="ECO:0007669"/>
    <property type="project" value="UniProtKB-EC"/>
</dbReference>
<dbReference type="InterPro" id="IPR045031">
    <property type="entry name" value="DHP_synth-like"/>
</dbReference>
<dbReference type="KEGG" id="agi:FSB73_09265"/>
<comment type="catalytic activity">
    <reaction evidence="1">
        <text>(7,8-dihydropterin-6-yl)methyl diphosphate + 4-aminobenzoate = 7,8-dihydropteroate + diphosphate</text>
        <dbReference type="Rhea" id="RHEA:19949"/>
        <dbReference type="ChEBI" id="CHEBI:17836"/>
        <dbReference type="ChEBI" id="CHEBI:17839"/>
        <dbReference type="ChEBI" id="CHEBI:33019"/>
        <dbReference type="ChEBI" id="CHEBI:72950"/>
        <dbReference type="EC" id="2.5.1.15"/>
    </reaction>
</comment>
<keyword evidence="8" id="KW-0289">Folate biosynthesis</keyword>
<dbReference type="InterPro" id="IPR006390">
    <property type="entry name" value="DHP_synth_dom"/>
</dbReference>
<dbReference type="InterPro" id="IPR000489">
    <property type="entry name" value="Pterin-binding_dom"/>
</dbReference>
<organism evidence="10 11">
    <name type="scientific">Arachidicoccus ginsenosidivorans</name>
    <dbReference type="NCBI Taxonomy" id="496057"/>
    <lineage>
        <taxon>Bacteria</taxon>
        <taxon>Pseudomonadati</taxon>
        <taxon>Bacteroidota</taxon>
        <taxon>Chitinophagia</taxon>
        <taxon>Chitinophagales</taxon>
        <taxon>Chitinophagaceae</taxon>
        <taxon>Arachidicoccus</taxon>
    </lineage>
</organism>
<evidence type="ECO:0000256" key="4">
    <source>
        <dbReference type="ARBA" id="ARBA00012458"/>
    </source>
</evidence>
<proteinExistence type="predicted"/>
<keyword evidence="6" id="KW-0479">Metal-binding</keyword>
<reference evidence="10 11" key="1">
    <citation type="journal article" date="2017" name="Int. J. Syst. Evol. Microbiol.">
        <title>Arachidicoccus ginsenosidivorans sp. nov., with ginsenoside-converting activity isolated from ginseng cultivating soil.</title>
        <authorList>
            <person name="Siddiqi M.Z."/>
            <person name="Aslam Z."/>
            <person name="Im W.T."/>
        </authorList>
    </citation>
    <scope>NUCLEOTIDE SEQUENCE [LARGE SCALE GENOMIC DNA]</scope>
    <source>
        <strain evidence="10 11">Gsoil 809</strain>
    </source>
</reference>
<dbReference type="NCBIfam" id="TIGR01496">
    <property type="entry name" value="DHPS"/>
    <property type="match status" value="1"/>
</dbReference>